<feature type="compositionally biased region" description="Basic and acidic residues" evidence="1">
    <location>
        <begin position="126"/>
        <end position="142"/>
    </location>
</feature>
<evidence type="ECO:0000256" key="1">
    <source>
        <dbReference type="SAM" id="MobiDB-lite"/>
    </source>
</evidence>
<evidence type="ECO:0000313" key="3">
    <source>
        <dbReference type="Proteomes" id="UP000026960"/>
    </source>
</evidence>
<dbReference type="AlphaFoldDB" id="A0A0D3FNE2"/>
<dbReference type="EnsemblPlants" id="OBART03G32340.6">
    <property type="protein sequence ID" value="OBART03G32340.6"/>
    <property type="gene ID" value="OBART03G32340"/>
</dbReference>
<protein>
    <submittedName>
        <fullName evidence="2">Uncharacterized protein</fullName>
    </submittedName>
</protein>
<reference evidence="2" key="2">
    <citation type="submission" date="2015-03" db="UniProtKB">
        <authorList>
            <consortium name="EnsemblPlants"/>
        </authorList>
    </citation>
    <scope>IDENTIFICATION</scope>
</reference>
<sequence>MDRESETHTSASSPPDHIVRPLDQVYVTLRIEADTRASHLRATVPAHALASILPHRHVGPDLSGPTASVTKGSRWDVPYPGTARAVRAITQFERPPGRTKGYFSPLTFPPETLAGLKPLLPTDFRGGQDERHGRQPAAERHPLRPHAARHQPHYARRQSFGGDERVPPAPRAEELKRPRRPPAEREHGAEGGEEEEGSDSKEWWWMWNVGGGGCGMLARF</sequence>
<organism evidence="2">
    <name type="scientific">Oryza barthii</name>
    <dbReference type="NCBI Taxonomy" id="65489"/>
    <lineage>
        <taxon>Eukaryota</taxon>
        <taxon>Viridiplantae</taxon>
        <taxon>Streptophyta</taxon>
        <taxon>Embryophyta</taxon>
        <taxon>Tracheophyta</taxon>
        <taxon>Spermatophyta</taxon>
        <taxon>Magnoliopsida</taxon>
        <taxon>Liliopsida</taxon>
        <taxon>Poales</taxon>
        <taxon>Poaceae</taxon>
        <taxon>BOP clade</taxon>
        <taxon>Oryzoideae</taxon>
        <taxon>Oryzeae</taxon>
        <taxon>Oryzinae</taxon>
        <taxon>Oryza</taxon>
    </lineage>
</organism>
<proteinExistence type="predicted"/>
<feature type="region of interest" description="Disordered" evidence="1">
    <location>
        <begin position="113"/>
        <end position="203"/>
    </location>
</feature>
<dbReference type="Proteomes" id="UP000026960">
    <property type="component" value="Chromosome 3"/>
</dbReference>
<evidence type="ECO:0000313" key="2">
    <source>
        <dbReference type="EnsemblPlants" id="OBART03G32340.6"/>
    </source>
</evidence>
<feature type="compositionally biased region" description="Basic and acidic residues" evidence="1">
    <location>
        <begin position="162"/>
        <end position="190"/>
    </location>
</feature>
<name>A0A0D3FNE2_9ORYZ</name>
<dbReference type="Gramene" id="OBART03G32340.6">
    <property type="protein sequence ID" value="OBART03G32340.6"/>
    <property type="gene ID" value="OBART03G32340"/>
</dbReference>
<reference evidence="2" key="1">
    <citation type="journal article" date="2009" name="Rice">
        <title>De Novo Next Generation Sequencing of Plant Genomes.</title>
        <authorList>
            <person name="Rounsley S."/>
            <person name="Marri P.R."/>
            <person name="Yu Y."/>
            <person name="He R."/>
            <person name="Sisneros N."/>
            <person name="Goicoechea J.L."/>
            <person name="Lee S.J."/>
            <person name="Angelova A."/>
            <person name="Kudrna D."/>
            <person name="Luo M."/>
            <person name="Affourtit J."/>
            <person name="Desany B."/>
            <person name="Knight J."/>
            <person name="Niazi F."/>
            <person name="Egholm M."/>
            <person name="Wing R.A."/>
        </authorList>
    </citation>
    <scope>NUCLEOTIDE SEQUENCE [LARGE SCALE GENOMIC DNA]</scope>
    <source>
        <strain evidence="2">cv. IRGC 105608</strain>
    </source>
</reference>
<accession>A0A0D3FNE2</accession>
<dbReference type="HOGENOM" id="CLU_1257773_0_0_1"/>
<feature type="compositionally biased region" description="Basic residues" evidence="1">
    <location>
        <begin position="143"/>
        <end position="156"/>
    </location>
</feature>
<keyword evidence="3" id="KW-1185">Reference proteome</keyword>